<evidence type="ECO:0000256" key="1">
    <source>
        <dbReference type="SAM" id="SignalP"/>
    </source>
</evidence>
<dbReference type="EMBL" id="CP116221">
    <property type="protein sequence ID" value="WCO03479.1"/>
    <property type="molecule type" value="Genomic_DNA"/>
</dbReference>
<evidence type="ECO:0000313" key="2">
    <source>
        <dbReference type="EMBL" id="WCO03479.1"/>
    </source>
</evidence>
<evidence type="ECO:0000313" key="3">
    <source>
        <dbReference type="Proteomes" id="UP001202717"/>
    </source>
</evidence>
<sequence>MKHAIKIFLFFFSIFCFAQNVSKEIKTIEGIWIAEDYYNSFEQTKSAIKSKNAFNLNYPVALRINSKDIKNGILNIGYSELHDHNIYPEVSNISIFKINLNKKDSIGYYKTTDISYFNYEWISYLRWNIDKNSLTLYRPKGNGLEEYYIKYKRVESKFRKDYLFPNPLYYYTRNKTLSGNYTLKDNLGNILSENFTIGDNGIVSGFTLLDNFTAYFSTDIYCGPPAINDLVMFFDDILIEEKEVFYFLYKKNENGNIDFHKRLYNKENGSDKLGEIIYELVKN</sequence>
<proteinExistence type="predicted"/>
<organism evidence="2 3">
    <name type="scientific">Psychroserpens ponticola</name>
    <dbReference type="NCBI Taxonomy" id="2932268"/>
    <lineage>
        <taxon>Bacteria</taxon>
        <taxon>Pseudomonadati</taxon>
        <taxon>Bacteroidota</taxon>
        <taxon>Flavobacteriia</taxon>
        <taxon>Flavobacteriales</taxon>
        <taxon>Flavobacteriaceae</taxon>
        <taxon>Psychroserpens</taxon>
    </lineage>
</organism>
<gene>
    <name evidence="2" type="ORF">MUN68_008215</name>
</gene>
<keyword evidence="1" id="KW-0732">Signal</keyword>
<dbReference type="RefSeq" id="WP_249997585.1">
    <property type="nucleotide sequence ID" value="NZ_CP116221.1"/>
</dbReference>
<feature type="chain" id="PRO_5047313002" evidence="1">
    <location>
        <begin position="19"/>
        <end position="283"/>
    </location>
</feature>
<dbReference type="Proteomes" id="UP001202717">
    <property type="component" value="Chromosome"/>
</dbReference>
<accession>A0ABY7S268</accession>
<name>A0ABY7S268_9FLAO</name>
<keyword evidence="3" id="KW-1185">Reference proteome</keyword>
<reference evidence="2 3" key="1">
    <citation type="submission" date="2023-01" db="EMBL/GenBank/DDBJ databases">
        <title>Psychroserpens ponticola sp. nov., isolated from seawater.</title>
        <authorList>
            <person name="Kristyanto S."/>
            <person name="Jung J."/>
            <person name="Kim J.M."/>
            <person name="Jeon C.O."/>
        </authorList>
    </citation>
    <scope>NUCLEOTIDE SEQUENCE [LARGE SCALE GENOMIC DNA]</scope>
    <source>
        <strain evidence="2 3">MSW6</strain>
    </source>
</reference>
<feature type="signal peptide" evidence="1">
    <location>
        <begin position="1"/>
        <end position="18"/>
    </location>
</feature>
<protein>
    <submittedName>
        <fullName evidence="2">Uncharacterized protein</fullName>
    </submittedName>
</protein>